<dbReference type="GO" id="GO:0003872">
    <property type="term" value="F:6-phosphofructokinase activity"/>
    <property type="evidence" value="ECO:0007669"/>
    <property type="project" value="InterPro"/>
</dbReference>
<organism evidence="6">
    <name type="scientific">Bicosoecida sp. CB-2014</name>
    <dbReference type="NCBI Taxonomy" id="1486930"/>
    <lineage>
        <taxon>Eukaryota</taxon>
        <taxon>Sar</taxon>
        <taxon>Stramenopiles</taxon>
        <taxon>Bigyra</taxon>
        <taxon>Opalozoa</taxon>
        <taxon>Bicosoecida</taxon>
    </lineage>
</organism>
<evidence type="ECO:0000256" key="2">
    <source>
        <dbReference type="ARBA" id="ARBA00022723"/>
    </source>
</evidence>
<name>A0A7S1CPN8_9STRA</name>
<dbReference type="PANTHER" id="PTHR45770">
    <property type="entry name" value="ATP-DEPENDENT 6-PHOSPHOFRUCTOKINASE 1"/>
    <property type="match status" value="1"/>
</dbReference>
<dbReference type="Gene3D" id="3.40.50.460">
    <property type="entry name" value="Phosphofructokinase domain"/>
    <property type="match status" value="1"/>
</dbReference>
<evidence type="ECO:0000313" key="6">
    <source>
        <dbReference type="EMBL" id="CAD8923619.1"/>
    </source>
</evidence>
<keyword evidence="2" id="KW-0479">Metal-binding</keyword>
<dbReference type="Pfam" id="PF00365">
    <property type="entry name" value="PFK"/>
    <property type="match status" value="1"/>
</dbReference>
<keyword evidence="1" id="KW-0808">Transferase</keyword>
<dbReference type="SUPFAM" id="SSF53784">
    <property type="entry name" value="Phosphofructokinase"/>
    <property type="match status" value="1"/>
</dbReference>
<dbReference type="InterPro" id="IPR050929">
    <property type="entry name" value="PFKA"/>
</dbReference>
<dbReference type="UniPathway" id="UPA00109">
    <property type="reaction ID" value="UER00182"/>
</dbReference>
<evidence type="ECO:0000256" key="1">
    <source>
        <dbReference type="ARBA" id="ARBA00022679"/>
    </source>
</evidence>
<reference evidence="6" key="1">
    <citation type="submission" date="2021-01" db="EMBL/GenBank/DDBJ databases">
        <authorList>
            <person name="Corre E."/>
            <person name="Pelletier E."/>
            <person name="Niang G."/>
            <person name="Scheremetjew M."/>
            <person name="Finn R."/>
            <person name="Kale V."/>
            <person name="Holt S."/>
            <person name="Cochrane G."/>
            <person name="Meng A."/>
            <person name="Brown T."/>
            <person name="Cohen L."/>
        </authorList>
    </citation>
    <scope>NUCLEOTIDE SEQUENCE</scope>
    <source>
        <strain evidence="6">Ms1</strain>
    </source>
</reference>
<dbReference type="EMBL" id="HBFS01025225">
    <property type="protein sequence ID" value="CAD8923619.1"/>
    <property type="molecule type" value="Transcribed_RNA"/>
</dbReference>
<proteinExistence type="predicted"/>
<evidence type="ECO:0000256" key="3">
    <source>
        <dbReference type="ARBA" id="ARBA00022777"/>
    </source>
</evidence>
<sequence>MYVIGGDGSHRGAHALYEHFRSLGLNISVACVPKTVDNDIAFIDRSFGFATAVEEAQRAILSAKTEAKCAPNGIGIVKLMGRSSGYIAAHATLASGDADVCLIPEVPTVLDGPTGCLGHVQRVLEARGHAVVVVAEGVGEQLLLDPTRKDIERDASGNVKLPPIAPWLKDRVVEFFEAQGITVNVKVLDPSYMIRSVKANASDSLYCMLLAQNVVHGVMAGYTGFSVALVNNRLVYLPMTSITKNSPAFMNPRGRTWERILSATRQPNTMVDDKAPAKKSEDPSE</sequence>
<dbReference type="GO" id="GO:0046872">
    <property type="term" value="F:metal ion binding"/>
    <property type="evidence" value="ECO:0007669"/>
    <property type="project" value="UniProtKB-KW"/>
</dbReference>
<dbReference type="AlphaFoldDB" id="A0A7S1CPN8"/>
<accession>A0A7S1CPN8</accession>
<protein>
    <recommendedName>
        <fullName evidence="5">Phosphofructokinase domain-containing protein</fullName>
    </recommendedName>
</protein>
<dbReference type="InterPro" id="IPR035966">
    <property type="entry name" value="PKF_sf"/>
</dbReference>
<evidence type="ECO:0000259" key="5">
    <source>
        <dbReference type="Pfam" id="PF00365"/>
    </source>
</evidence>
<evidence type="ECO:0000256" key="4">
    <source>
        <dbReference type="ARBA" id="ARBA00022842"/>
    </source>
</evidence>
<keyword evidence="4" id="KW-0460">Magnesium</keyword>
<feature type="domain" description="Phosphofructokinase" evidence="5">
    <location>
        <begin position="2"/>
        <end position="216"/>
    </location>
</feature>
<gene>
    <name evidence="6" type="ORF">BSP0115_LOCUS16882</name>
</gene>
<dbReference type="InterPro" id="IPR000023">
    <property type="entry name" value="Phosphofructokinase_dom"/>
</dbReference>
<keyword evidence="3" id="KW-0418">Kinase</keyword>